<gene>
    <name evidence="4" type="ORF">NM686_006810</name>
    <name evidence="3" type="ORF">NM686_012935</name>
</gene>
<dbReference type="Proteomes" id="UP001162780">
    <property type="component" value="Chromosome"/>
</dbReference>
<sequence>MNKQQAFTLVELMVTVAIVGILVSIALPSYQEHVRKSRRADAEGALMGLANAMERHFTESNSYCDAGGTDGANSCGAAGTNDTGSPSIYHSQSPTSGNAVYSLTISAVTANTYALSATPTGAQANDKCGTLTLTNTGVKGVSAATVAECW</sequence>
<evidence type="ECO:0000256" key="2">
    <source>
        <dbReference type="SAM" id="Phobius"/>
    </source>
</evidence>
<feature type="transmembrane region" description="Helical" evidence="2">
    <location>
        <begin position="6"/>
        <end position="30"/>
    </location>
</feature>
<dbReference type="Gene3D" id="3.30.700.10">
    <property type="entry name" value="Glycoprotein, Type 4 Pilin"/>
    <property type="match status" value="1"/>
</dbReference>
<dbReference type="EMBL" id="CP113517">
    <property type="protein sequence ID" value="WAR46224.1"/>
    <property type="molecule type" value="Genomic_DNA"/>
</dbReference>
<dbReference type="Pfam" id="PF07963">
    <property type="entry name" value="N_methyl"/>
    <property type="match status" value="1"/>
</dbReference>
<dbReference type="NCBIfam" id="TIGR02532">
    <property type="entry name" value="IV_pilin_GFxxxE"/>
    <property type="match status" value="1"/>
</dbReference>
<name>A0ABY7GHK6_9GAMM</name>
<accession>A0ABY7GHK6</accession>
<dbReference type="RefSeq" id="WP_269021786.1">
    <property type="nucleotide sequence ID" value="NZ_CP113517.1"/>
</dbReference>
<proteinExistence type="predicted"/>
<evidence type="ECO:0000256" key="1">
    <source>
        <dbReference type="ARBA" id="ARBA00022481"/>
    </source>
</evidence>
<dbReference type="InterPro" id="IPR000983">
    <property type="entry name" value="Bac_GSPG_pilin"/>
</dbReference>
<dbReference type="InterPro" id="IPR045584">
    <property type="entry name" value="Pilin-like"/>
</dbReference>
<dbReference type="SUPFAM" id="SSF54523">
    <property type="entry name" value="Pili subunits"/>
    <property type="match status" value="1"/>
</dbReference>
<protein>
    <submittedName>
        <fullName evidence="3">Type IV pilin protein</fullName>
    </submittedName>
</protein>
<evidence type="ECO:0000313" key="3">
    <source>
        <dbReference type="EMBL" id="WAR43293.1"/>
    </source>
</evidence>
<dbReference type="InterPro" id="IPR012902">
    <property type="entry name" value="N_methyl_site"/>
</dbReference>
<dbReference type="PANTHER" id="PTHR30093:SF47">
    <property type="entry name" value="TYPE IV PILUS NON-CORE MINOR PILIN PILE"/>
    <property type="match status" value="1"/>
</dbReference>
<evidence type="ECO:0000313" key="4">
    <source>
        <dbReference type="EMBL" id="WAR46224.1"/>
    </source>
</evidence>
<reference evidence="3" key="1">
    <citation type="submission" date="2022-11" db="EMBL/GenBank/DDBJ databases">
        <title>Methylomonas rapida sp. nov., Carotenoid-Producing Obligate Methanotrophs with High Growth Characteristics and Biotechnological Potential.</title>
        <authorList>
            <person name="Tikhonova E.N."/>
            <person name="Suleimanov R.Z."/>
            <person name="Miroshnikov K."/>
            <person name="Oshkin I.Y."/>
            <person name="Belova S.E."/>
            <person name="Danilova O.V."/>
            <person name="Ashikhmin A."/>
            <person name="Konopkin A."/>
            <person name="But S.Y."/>
            <person name="Khmelenina V.N."/>
            <person name="Kuznetsov N."/>
            <person name="Pimenov N.V."/>
            <person name="Dedysh S.N."/>
        </authorList>
    </citation>
    <scope>NUCLEOTIDE SEQUENCE</scope>
    <source>
        <strain evidence="3">MP1</strain>
    </source>
</reference>
<dbReference type="PRINTS" id="PR00813">
    <property type="entry name" value="BCTERIALGSPG"/>
</dbReference>
<organism evidence="3 5">
    <name type="scientific">Methylomonas rapida</name>
    <dbReference type="NCBI Taxonomy" id="2963939"/>
    <lineage>
        <taxon>Bacteria</taxon>
        <taxon>Pseudomonadati</taxon>
        <taxon>Pseudomonadota</taxon>
        <taxon>Gammaproteobacteria</taxon>
        <taxon>Methylococcales</taxon>
        <taxon>Methylococcaceae</taxon>
        <taxon>Methylomonas</taxon>
    </lineage>
</organism>
<keyword evidence="2" id="KW-1133">Transmembrane helix</keyword>
<keyword evidence="5" id="KW-1185">Reference proteome</keyword>
<dbReference type="EMBL" id="CP113517">
    <property type="protein sequence ID" value="WAR43293.1"/>
    <property type="molecule type" value="Genomic_DNA"/>
</dbReference>
<keyword evidence="2" id="KW-0812">Transmembrane</keyword>
<dbReference type="PANTHER" id="PTHR30093">
    <property type="entry name" value="GENERAL SECRETION PATHWAY PROTEIN G"/>
    <property type="match status" value="1"/>
</dbReference>
<dbReference type="Pfam" id="PF16732">
    <property type="entry name" value="ComP_DUS"/>
    <property type="match status" value="1"/>
</dbReference>
<keyword evidence="2" id="KW-0472">Membrane</keyword>
<evidence type="ECO:0000313" key="5">
    <source>
        <dbReference type="Proteomes" id="UP001162780"/>
    </source>
</evidence>
<keyword evidence="1" id="KW-0488">Methylation</keyword>
<dbReference type="InterPro" id="IPR031982">
    <property type="entry name" value="PilE-like"/>
</dbReference>